<dbReference type="eggNOG" id="ENOG502RM79">
    <property type="taxonomic scope" value="Eukaryota"/>
</dbReference>
<dbReference type="VEuPathDB" id="FungiDB:HMPREF1544_05362"/>
<evidence type="ECO:0000313" key="1">
    <source>
        <dbReference type="EMBL" id="EPB87833.1"/>
    </source>
</evidence>
<dbReference type="STRING" id="1220926.S2JYH2"/>
<organism evidence="1 2">
    <name type="scientific">Mucor circinelloides f. circinelloides (strain 1006PhL)</name>
    <name type="common">Mucormycosis agent</name>
    <name type="synonym">Calyptromyces circinelloides</name>
    <dbReference type="NCBI Taxonomy" id="1220926"/>
    <lineage>
        <taxon>Eukaryota</taxon>
        <taxon>Fungi</taxon>
        <taxon>Fungi incertae sedis</taxon>
        <taxon>Mucoromycota</taxon>
        <taxon>Mucoromycotina</taxon>
        <taxon>Mucoromycetes</taxon>
        <taxon>Mucorales</taxon>
        <taxon>Mucorineae</taxon>
        <taxon>Mucoraceae</taxon>
        <taxon>Mucor</taxon>
    </lineage>
</organism>
<sequence>MSKTDEASSCYGKVAWTVILKRPQISGILIVDNLTMEVAPKNWVTYGENIQDNFDKSINVVEQENDGKTLESSSSATVPHLPFTVLWTMECQLHHGSLKILTSLTWFNHTRQHVNTIDRPFPLEASLKELLAVVDILFLVPMDHSPAMMKVFEQRTLNDVCNQVLGELVPENIAKISDSDFIKVTDVINAADSKVINVREGKRGLLKLAANNEQYGWQCH</sequence>
<evidence type="ECO:0000313" key="2">
    <source>
        <dbReference type="Proteomes" id="UP000014254"/>
    </source>
</evidence>
<protein>
    <submittedName>
        <fullName evidence="1">Uncharacterized protein</fullName>
    </submittedName>
</protein>
<dbReference type="EMBL" id="KE123961">
    <property type="protein sequence ID" value="EPB87833.1"/>
    <property type="molecule type" value="Genomic_DNA"/>
</dbReference>
<gene>
    <name evidence="1" type="ORF">HMPREF1544_05362</name>
</gene>
<dbReference type="OrthoDB" id="2257229at2759"/>
<reference evidence="2" key="1">
    <citation type="submission" date="2013-05" db="EMBL/GenBank/DDBJ databases">
        <title>The Genome sequence of Mucor circinelloides f. circinelloides 1006PhL.</title>
        <authorList>
            <consortium name="The Broad Institute Genomics Platform"/>
            <person name="Cuomo C."/>
            <person name="Earl A."/>
            <person name="Findley K."/>
            <person name="Lee S.C."/>
            <person name="Walker B."/>
            <person name="Young S."/>
            <person name="Zeng Q."/>
            <person name="Gargeya S."/>
            <person name="Fitzgerald M."/>
            <person name="Haas B."/>
            <person name="Abouelleil A."/>
            <person name="Allen A.W."/>
            <person name="Alvarado L."/>
            <person name="Arachchi H.M."/>
            <person name="Berlin A.M."/>
            <person name="Chapman S.B."/>
            <person name="Gainer-Dewar J."/>
            <person name="Goldberg J."/>
            <person name="Griggs A."/>
            <person name="Gujja S."/>
            <person name="Hansen M."/>
            <person name="Howarth C."/>
            <person name="Imamovic A."/>
            <person name="Ireland A."/>
            <person name="Larimer J."/>
            <person name="McCowan C."/>
            <person name="Murphy C."/>
            <person name="Pearson M."/>
            <person name="Poon T.W."/>
            <person name="Priest M."/>
            <person name="Roberts A."/>
            <person name="Saif S."/>
            <person name="Shea T."/>
            <person name="Sisk P."/>
            <person name="Sykes S."/>
            <person name="Wortman J."/>
            <person name="Nusbaum C."/>
            <person name="Birren B."/>
        </authorList>
    </citation>
    <scope>NUCLEOTIDE SEQUENCE [LARGE SCALE GENOMIC DNA]</scope>
    <source>
        <strain evidence="2">1006PhL</strain>
    </source>
</reference>
<name>S2JYH2_MUCC1</name>
<dbReference type="InParanoid" id="S2JYH2"/>
<dbReference type="AlphaFoldDB" id="S2JYH2"/>
<keyword evidence="2" id="KW-1185">Reference proteome</keyword>
<proteinExistence type="predicted"/>
<accession>S2JYH2</accession>
<dbReference type="Proteomes" id="UP000014254">
    <property type="component" value="Unassembled WGS sequence"/>
</dbReference>